<sequence length="184" mass="18673">MRRYGGPAAGLVVAALLTVLSGGCDKGAAAAPTEPPPRTYAASAAGGACQLLDFAVINETLGVTFDIAGAASKDHTFTCAITKAGSTYPDLTFSLAATGSDPTIYKQALVPKSATSVSGLGKVAYRTTSAASGQRGPRVEVGWLAGEKAMVLRYTFAKDATAEDATTLTPKLVALAKKIAFANI</sequence>
<dbReference type="Proteomes" id="UP001500655">
    <property type="component" value="Unassembled WGS sequence"/>
</dbReference>
<dbReference type="PROSITE" id="PS51257">
    <property type="entry name" value="PROKAR_LIPOPROTEIN"/>
    <property type="match status" value="1"/>
</dbReference>
<evidence type="ECO:0008006" key="3">
    <source>
        <dbReference type="Google" id="ProtNLM"/>
    </source>
</evidence>
<keyword evidence="2" id="KW-1185">Reference proteome</keyword>
<dbReference type="EMBL" id="BAAALS010000020">
    <property type="protein sequence ID" value="GAA1764989.1"/>
    <property type="molecule type" value="Genomic_DNA"/>
</dbReference>
<organism evidence="1 2">
    <name type="scientific">Luedemannella helvata</name>
    <dbReference type="NCBI Taxonomy" id="349315"/>
    <lineage>
        <taxon>Bacteria</taxon>
        <taxon>Bacillati</taxon>
        <taxon>Actinomycetota</taxon>
        <taxon>Actinomycetes</taxon>
        <taxon>Micromonosporales</taxon>
        <taxon>Micromonosporaceae</taxon>
        <taxon>Luedemannella</taxon>
    </lineage>
</organism>
<gene>
    <name evidence="1" type="ORF">GCM10009681_40090</name>
</gene>
<dbReference type="RefSeq" id="WP_344084068.1">
    <property type="nucleotide sequence ID" value="NZ_BAAALS010000020.1"/>
</dbReference>
<accession>A0ABP4WWX2</accession>
<name>A0ABP4WWX2_9ACTN</name>
<evidence type="ECO:0000313" key="2">
    <source>
        <dbReference type="Proteomes" id="UP001500655"/>
    </source>
</evidence>
<reference evidence="2" key="1">
    <citation type="journal article" date="2019" name="Int. J. Syst. Evol. Microbiol.">
        <title>The Global Catalogue of Microorganisms (GCM) 10K type strain sequencing project: providing services to taxonomists for standard genome sequencing and annotation.</title>
        <authorList>
            <consortium name="The Broad Institute Genomics Platform"/>
            <consortium name="The Broad Institute Genome Sequencing Center for Infectious Disease"/>
            <person name="Wu L."/>
            <person name="Ma J."/>
        </authorList>
    </citation>
    <scope>NUCLEOTIDE SEQUENCE [LARGE SCALE GENOMIC DNA]</scope>
    <source>
        <strain evidence="2">JCM 13249</strain>
    </source>
</reference>
<proteinExistence type="predicted"/>
<evidence type="ECO:0000313" key="1">
    <source>
        <dbReference type="EMBL" id="GAA1764989.1"/>
    </source>
</evidence>
<comment type="caution">
    <text evidence="1">The sequence shown here is derived from an EMBL/GenBank/DDBJ whole genome shotgun (WGS) entry which is preliminary data.</text>
</comment>
<protein>
    <recommendedName>
        <fullName evidence="3">DUF3558 domain-containing protein</fullName>
    </recommendedName>
</protein>